<name>A0ABP4A8V5_9ACTN</name>
<feature type="transmembrane region" description="Helical" evidence="6">
    <location>
        <begin position="160"/>
        <end position="178"/>
    </location>
</feature>
<feature type="compositionally biased region" description="Basic and acidic residues" evidence="5">
    <location>
        <begin position="53"/>
        <end position="65"/>
    </location>
</feature>
<dbReference type="Proteomes" id="UP001501578">
    <property type="component" value="Unassembled WGS sequence"/>
</dbReference>
<dbReference type="InterPro" id="IPR007318">
    <property type="entry name" value="Phopholipid_MeTrfase"/>
</dbReference>
<comment type="caution">
    <text evidence="7">The sequence shown here is derived from an EMBL/GenBank/DDBJ whole genome shotgun (WGS) entry which is preliminary data.</text>
</comment>
<evidence type="ECO:0000256" key="6">
    <source>
        <dbReference type="SAM" id="Phobius"/>
    </source>
</evidence>
<evidence type="ECO:0008006" key="9">
    <source>
        <dbReference type="Google" id="ProtNLM"/>
    </source>
</evidence>
<feature type="transmembrane region" description="Helical" evidence="6">
    <location>
        <begin position="219"/>
        <end position="239"/>
    </location>
</feature>
<keyword evidence="4 6" id="KW-0472">Membrane</keyword>
<feature type="transmembrane region" description="Helical" evidence="6">
    <location>
        <begin position="72"/>
        <end position="95"/>
    </location>
</feature>
<reference evidence="8" key="1">
    <citation type="journal article" date="2019" name="Int. J. Syst. Evol. Microbiol.">
        <title>The Global Catalogue of Microorganisms (GCM) 10K type strain sequencing project: providing services to taxonomists for standard genome sequencing and annotation.</title>
        <authorList>
            <consortium name="The Broad Institute Genomics Platform"/>
            <consortium name="The Broad Institute Genome Sequencing Center for Infectious Disease"/>
            <person name="Wu L."/>
            <person name="Ma J."/>
        </authorList>
    </citation>
    <scope>NUCLEOTIDE SEQUENCE [LARGE SCALE GENOMIC DNA]</scope>
    <source>
        <strain evidence="8">JCM 11136</strain>
    </source>
</reference>
<evidence type="ECO:0000256" key="5">
    <source>
        <dbReference type="SAM" id="MobiDB-lite"/>
    </source>
</evidence>
<dbReference type="Pfam" id="PF04191">
    <property type="entry name" value="PEMT"/>
    <property type="match status" value="1"/>
</dbReference>
<evidence type="ECO:0000313" key="8">
    <source>
        <dbReference type="Proteomes" id="UP001501578"/>
    </source>
</evidence>
<feature type="region of interest" description="Disordered" evidence="5">
    <location>
        <begin position="29"/>
        <end position="65"/>
    </location>
</feature>
<evidence type="ECO:0000256" key="2">
    <source>
        <dbReference type="ARBA" id="ARBA00022692"/>
    </source>
</evidence>
<evidence type="ECO:0000313" key="7">
    <source>
        <dbReference type="EMBL" id="GAA0933211.1"/>
    </source>
</evidence>
<keyword evidence="2 6" id="KW-0812">Transmembrane</keyword>
<feature type="transmembrane region" description="Helical" evidence="6">
    <location>
        <begin position="279"/>
        <end position="307"/>
    </location>
</feature>
<dbReference type="Gene3D" id="1.20.120.1630">
    <property type="match status" value="1"/>
</dbReference>
<organism evidence="7 8">
    <name type="scientific">Nonomuraea longicatena</name>
    <dbReference type="NCBI Taxonomy" id="83682"/>
    <lineage>
        <taxon>Bacteria</taxon>
        <taxon>Bacillati</taxon>
        <taxon>Actinomycetota</taxon>
        <taxon>Actinomycetes</taxon>
        <taxon>Streptosporangiales</taxon>
        <taxon>Streptosporangiaceae</taxon>
        <taxon>Nonomuraea</taxon>
    </lineage>
</organism>
<gene>
    <name evidence="7" type="ORF">GCM10009560_39300</name>
</gene>
<keyword evidence="3 6" id="KW-1133">Transmembrane helix</keyword>
<accession>A0ABP4A8V5</accession>
<sequence>MSATLIRGLGLFVPILAVAVAVVVASGSAARPPGSVDRSAFRNRADTGGPVGRADHGARAPEGGSRIDGRRIGAAVLATAWNLLALVPVNLAGWWTFDVQGAAIAGLPVDLMLGWALLWGALPALAAPLAPIPLTAAALAWLDLAVMPLAHPVVRLGEDWLLGETVAVAVALVPGLLLTRWTVASTRLPLRALFQIVLAAGYGLAAPVAWTGLWERPAWALALIAQLLAVPSALGLAAVREFAARGGGTPFPYDPPRRLVTGGPYAYVRNPMQVAMTACYLVMAVLDVRLLAAAAVAVAYGAGLAAWHEGEQLSRAHGRSWHRYRSRVRAWLPRLRPETPHATVYVDLSCGMCTEVGSWIGAKRPVALTVADAADLPEMPRRLTYEREDGARAAGVAALAHVLTHIHLGWALLGWLLLVPGVTGFAQLCTDAFSPTRAPARRPRRSRRGT</sequence>
<comment type="subcellular location">
    <subcellularLocation>
        <location evidence="1">Endomembrane system</location>
        <topology evidence="1">Multi-pass membrane protein</topology>
    </subcellularLocation>
</comment>
<evidence type="ECO:0000256" key="3">
    <source>
        <dbReference type="ARBA" id="ARBA00022989"/>
    </source>
</evidence>
<evidence type="ECO:0000256" key="4">
    <source>
        <dbReference type="ARBA" id="ARBA00023136"/>
    </source>
</evidence>
<dbReference type="EMBL" id="BAAAHQ010000020">
    <property type="protein sequence ID" value="GAA0933211.1"/>
    <property type="molecule type" value="Genomic_DNA"/>
</dbReference>
<dbReference type="RefSeq" id="WP_343951364.1">
    <property type="nucleotide sequence ID" value="NZ_BAAAHQ010000020.1"/>
</dbReference>
<feature type="transmembrane region" description="Helical" evidence="6">
    <location>
        <begin position="6"/>
        <end position="25"/>
    </location>
</feature>
<proteinExistence type="predicted"/>
<evidence type="ECO:0000256" key="1">
    <source>
        <dbReference type="ARBA" id="ARBA00004127"/>
    </source>
</evidence>
<keyword evidence="8" id="KW-1185">Reference proteome</keyword>
<protein>
    <recommendedName>
        <fullName evidence="9">Isoprenylcysteine carboxylmethyltransferase family protein</fullName>
    </recommendedName>
</protein>
<feature type="transmembrane region" description="Helical" evidence="6">
    <location>
        <begin position="190"/>
        <end position="213"/>
    </location>
</feature>